<proteinExistence type="predicted"/>
<sequence length="235" mass="26574">MSTRKLPKKVLIANLVAIAEAEAAQEHEHRARFDKLIAAIKTELDASADPAVIRTNGLDTVFGDVVRIAKEHLRMRTEEFEAAVASLNTPISRVVDNCPAGKDMRVLPEGYPREMLMKPEELRLSYSLMTPAEEARFISEAGSLVGYDAAQIARAGKSLRAFEQARRARLSAEADEAAAESRAKFDAFLTENHRRRREYEATNPPVPDYVIQEREWLRRQRRPMDFVGVEVVFEH</sequence>
<dbReference type="OrthoDB" id="8455304at2"/>
<reference evidence="1 2" key="1">
    <citation type="submission" date="2015-12" db="EMBL/GenBank/DDBJ databases">
        <authorList>
            <person name="Shamseldin A."/>
            <person name="Moawad H."/>
            <person name="Abd El-Rahim W.M."/>
            <person name="Sadowsky M.J."/>
        </authorList>
    </citation>
    <scope>NUCLEOTIDE SEQUENCE [LARGE SCALE GENOMIC DNA]</scope>
    <source>
        <strain evidence="1 2">JC234</strain>
    </source>
</reference>
<dbReference type="AlphaFoldDB" id="A0A1C1YRV0"/>
<keyword evidence="2" id="KW-1185">Reference proteome</keyword>
<name>A0A1C1YRV0_9HYPH</name>
<evidence type="ECO:0000313" key="2">
    <source>
        <dbReference type="Proteomes" id="UP000094795"/>
    </source>
</evidence>
<protein>
    <submittedName>
        <fullName evidence="1">Uncharacterized protein</fullName>
    </submittedName>
</protein>
<dbReference type="RefSeq" id="WP_066182099.1">
    <property type="nucleotide sequence ID" value="NZ_LQZT01000042.1"/>
</dbReference>
<gene>
    <name evidence="1" type="ORF">AWJ14_19365</name>
</gene>
<organism evidence="1 2">
    <name type="scientific">Hoeflea olei</name>
    <dbReference type="NCBI Taxonomy" id="1480615"/>
    <lineage>
        <taxon>Bacteria</taxon>
        <taxon>Pseudomonadati</taxon>
        <taxon>Pseudomonadota</taxon>
        <taxon>Alphaproteobacteria</taxon>
        <taxon>Hyphomicrobiales</taxon>
        <taxon>Rhizobiaceae</taxon>
        <taxon>Hoeflea</taxon>
    </lineage>
</organism>
<dbReference type="Proteomes" id="UP000094795">
    <property type="component" value="Unassembled WGS sequence"/>
</dbReference>
<comment type="caution">
    <text evidence="1">The sequence shown here is derived from an EMBL/GenBank/DDBJ whole genome shotgun (WGS) entry which is preliminary data.</text>
</comment>
<dbReference type="EMBL" id="LQZT01000042">
    <property type="protein sequence ID" value="OCW56255.1"/>
    <property type="molecule type" value="Genomic_DNA"/>
</dbReference>
<evidence type="ECO:0000313" key="1">
    <source>
        <dbReference type="EMBL" id="OCW56255.1"/>
    </source>
</evidence>
<dbReference type="STRING" id="1480615.AWJ14_19365"/>
<accession>A0A1C1YRV0</accession>